<keyword evidence="7 10" id="KW-0129">CBS domain</keyword>
<keyword evidence="2 11" id="KW-0813">Transport</keyword>
<name>A0A813SD49_9BILA</name>
<dbReference type="OrthoDB" id="428525at2759"/>
<comment type="caution">
    <text evidence="11">Lacks conserved residue(s) required for the propagation of feature annotation.</text>
</comment>
<comment type="caution">
    <text evidence="13">The sequence shown here is derived from an EMBL/GenBank/DDBJ whole genome shotgun (WGS) entry which is preliminary data.</text>
</comment>
<dbReference type="GO" id="GO:0005765">
    <property type="term" value="C:lysosomal membrane"/>
    <property type="evidence" value="ECO:0007669"/>
    <property type="project" value="TreeGrafter"/>
</dbReference>
<keyword evidence="14" id="KW-1185">Reference proteome</keyword>
<dbReference type="EMBL" id="CAJNOC010000711">
    <property type="protein sequence ID" value="CAF0794612.1"/>
    <property type="molecule type" value="Genomic_DNA"/>
</dbReference>
<evidence type="ECO:0000256" key="2">
    <source>
        <dbReference type="ARBA" id="ARBA00022448"/>
    </source>
</evidence>
<feature type="transmembrane region" description="Helical" evidence="11">
    <location>
        <begin position="119"/>
        <end position="140"/>
    </location>
</feature>
<evidence type="ECO:0000259" key="12">
    <source>
        <dbReference type="PROSITE" id="PS51371"/>
    </source>
</evidence>
<organism evidence="13 14">
    <name type="scientific">Brachionus calyciflorus</name>
    <dbReference type="NCBI Taxonomy" id="104777"/>
    <lineage>
        <taxon>Eukaryota</taxon>
        <taxon>Metazoa</taxon>
        <taxon>Spiralia</taxon>
        <taxon>Gnathifera</taxon>
        <taxon>Rotifera</taxon>
        <taxon>Eurotatoria</taxon>
        <taxon>Monogononta</taxon>
        <taxon>Pseudotrocha</taxon>
        <taxon>Ploima</taxon>
        <taxon>Brachionidae</taxon>
        <taxon>Brachionus</taxon>
    </lineage>
</organism>
<dbReference type="Pfam" id="PF00571">
    <property type="entry name" value="CBS"/>
    <property type="match status" value="2"/>
</dbReference>
<dbReference type="AlphaFoldDB" id="A0A813SD49"/>
<keyword evidence="3 11" id="KW-0812">Transmembrane</keyword>
<comment type="subcellular location">
    <subcellularLocation>
        <location evidence="1 11">Membrane</location>
        <topology evidence="1 11">Multi-pass membrane protein</topology>
    </subcellularLocation>
</comment>
<protein>
    <recommendedName>
        <fullName evidence="11">Chloride channel protein</fullName>
    </recommendedName>
</protein>
<dbReference type="InterPro" id="IPR051280">
    <property type="entry name" value="Cl-channel/antiporter"/>
</dbReference>
<evidence type="ECO:0000256" key="7">
    <source>
        <dbReference type="ARBA" id="ARBA00023122"/>
    </source>
</evidence>
<keyword evidence="5 11" id="KW-1133">Transmembrane helix</keyword>
<evidence type="ECO:0000313" key="14">
    <source>
        <dbReference type="Proteomes" id="UP000663879"/>
    </source>
</evidence>
<dbReference type="Gene3D" id="3.10.580.10">
    <property type="entry name" value="CBS-domain"/>
    <property type="match status" value="2"/>
</dbReference>
<dbReference type="Proteomes" id="UP000663879">
    <property type="component" value="Unassembled WGS sequence"/>
</dbReference>
<evidence type="ECO:0000256" key="10">
    <source>
        <dbReference type="PROSITE-ProRule" id="PRU00703"/>
    </source>
</evidence>
<evidence type="ECO:0000256" key="9">
    <source>
        <dbReference type="ARBA" id="ARBA00023214"/>
    </source>
</evidence>
<keyword evidence="9 11" id="KW-0868">Chloride</keyword>
<comment type="similarity">
    <text evidence="11">Belongs to the chloride channel (TC 2.A.49) family.</text>
</comment>
<accession>A0A813SD49</accession>
<reference evidence="13" key="1">
    <citation type="submission" date="2021-02" db="EMBL/GenBank/DDBJ databases">
        <authorList>
            <person name="Nowell W R."/>
        </authorList>
    </citation>
    <scope>NUCLEOTIDE SEQUENCE</scope>
    <source>
        <strain evidence="13">Ploen Becks lab</strain>
    </source>
</reference>
<evidence type="ECO:0000256" key="3">
    <source>
        <dbReference type="ARBA" id="ARBA00022692"/>
    </source>
</evidence>
<dbReference type="Pfam" id="PF00654">
    <property type="entry name" value="Voltage_CLC"/>
    <property type="match status" value="1"/>
</dbReference>
<dbReference type="GO" id="GO:0005254">
    <property type="term" value="F:chloride channel activity"/>
    <property type="evidence" value="ECO:0007669"/>
    <property type="project" value="UniProtKB-UniRule"/>
</dbReference>
<feature type="transmembrane region" description="Helical" evidence="11">
    <location>
        <begin position="280"/>
        <end position="304"/>
    </location>
</feature>
<dbReference type="PANTHER" id="PTHR11689:SF136">
    <property type="entry name" value="H(+)_CL(-) EXCHANGE TRANSPORTER 7"/>
    <property type="match status" value="1"/>
</dbReference>
<dbReference type="InterPro" id="IPR000644">
    <property type="entry name" value="CBS_dom"/>
</dbReference>
<feature type="domain" description="CBS" evidence="12">
    <location>
        <begin position="622"/>
        <end position="690"/>
    </location>
</feature>
<dbReference type="PANTHER" id="PTHR11689">
    <property type="entry name" value="CHLORIDE CHANNEL PROTEIN CLC FAMILY MEMBER"/>
    <property type="match status" value="1"/>
</dbReference>
<dbReference type="InterPro" id="IPR001807">
    <property type="entry name" value="ClC"/>
</dbReference>
<dbReference type="SMART" id="SM00116">
    <property type="entry name" value="CBS"/>
    <property type="match status" value="2"/>
</dbReference>
<keyword evidence="6 11" id="KW-0406">Ion transport</keyword>
<feature type="transmembrane region" description="Helical" evidence="11">
    <location>
        <begin position="404"/>
        <end position="425"/>
    </location>
</feature>
<feature type="transmembrane region" description="Helical" evidence="11">
    <location>
        <begin position="360"/>
        <end position="384"/>
    </location>
</feature>
<evidence type="ECO:0000256" key="4">
    <source>
        <dbReference type="ARBA" id="ARBA00022737"/>
    </source>
</evidence>
<sequence length="794" mass="88155">MSKIKDTILNYKNEFSKKKVTFFNHDCSEEEGDEEERSLLPGDLKVSYSSINGDNSSEFINQSLYENSTSYLEGLNQNNQEFLSNNYESLDYDKIYNMIDLNKEPKSANREFVKNLSRWIVMFLVGICTGLVGVAVDILVETFSKIKYSLIAETITECTSKGCLWKPLVIWISSNIGFTLISLMLVLFLAPASRGSGIPMVKCYLNGVKIPKVIRIKALISKVLGISSAVLGGLACGKEGPMIHSGAIIAAGISQGSSSSLGFDLKIFKYFRSDTEKRDFVSGGAAAGVSAAFGAPVGGVLFSLEEGASFWNQSLTWRIFFGSMVSTFTLNIFLSIINGKFGDMSNPGLINFGRFQNTTYTWFELPIFILMGSFGGLIGALFNYLNIKLTKFRNRYVKNNLSNIAEGLIVASVSATVGFLLSFYISKDCQPIGRDLVSKYPVQLFCDDGQYNAMSGLFFQTPENSLRSLFHNPPGSFNPITLSIFCVVYYLLAVWTYGLAIPGGLFIPSLLIGAAWGRLLGLGMSRKFPNLHIDPGKYALIGAASTLAGVLRMTLSLTVILTEATGDISLGLPIMFSVLAAKLTGDLFNEGIFDMHIQLSGIPLLDWDPPATTEKLNIQDVMTHPVIVFREKETVGRILEVLNETKHNGYPIVDDSIDSSNGHFGLLKGLILRHQLITLLKRKCFLNNDVKLLPKDFREYYPRYIDIKDIQIDEDYMKLELDLRSYMNLAPYSLTEDSNLPRVFRLFRGLGLRHLIIVDKNNNVVGIVTRIDLARYRAHVGLKNTTVTELSVTR</sequence>
<dbReference type="PROSITE" id="PS51371">
    <property type="entry name" value="CBS"/>
    <property type="match status" value="2"/>
</dbReference>
<gene>
    <name evidence="13" type="ORF">OXX778_LOCUS6147</name>
</gene>
<dbReference type="Gene3D" id="1.10.3080.10">
    <property type="entry name" value="Clc chloride channel"/>
    <property type="match status" value="1"/>
</dbReference>
<dbReference type="SUPFAM" id="SSF81340">
    <property type="entry name" value="Clc chloride channel"/>
    <property type="match status" value="1"/>
</dbReference>
<proteinExistence type="inferred from homology"/>
<dbReference type="InterPro" id="IPR046342">
    <property type="entry name" value="CBS_dom_sf"/>
</dbReference>
<dbReference type="PRINTS" id="PR00762">
    <property type="entry name" value="CLCHANNEL"/>
</dbReference>
<evidence type="ECO:0000256" key="8">
    <source>
        <dbReference type="ARBA" id="ARBA00023136"/>
    </source>
</evidence>
<dbReference type="SUPFAM" id="SSF54631">
    <property type="entry name" value="CBS-domain pair"/>
    <property type="match status" value="1"/>
</dbReference>
<keyword evidence="4" id="KW-0677">Repeat</keyword>
<dbReference type="CDD" id="cd04591">
    <property type="entry name" value="CBS_pair_voltage-gated_CLC_euk_bac"/>
    <property type="match status" value="1"/>
</dbReference>
<keyword evidence="8 11" id="KW-0472">Membrane</keyword>
<evidence type="ECO:0000256" key="6">
    <source>
        <dbReference type="ARBA" id="ARBA00023065"/>
    </source>
</evidence>
<feature type="transmembrane region" description="Helical" evidence="11">
    <location>
        <begin position="168"/>
        <end position="190"/>
    </location>
</feature>
<feature type="domain" description="CBS" evidence="12">
    <location>
        <begin position="727"/>
        <end position="787"/>
    </location>
</feature>
<evidence type="ECO:0000313" key="13">
    <source>
        <dbReference type="EMBL" id="CAF0794612.1"/>
    </source>
</evidence>
<feature type="transmembrane region" description="Helical" evidence="11">
    <location>
        <begin position="316"/>
        <end position="339"/>
    </location>
</feature>
<evidence type="ECO:0000256" key="5">
    <source>
        <dbReference type="ARBA" id="ARBA00022989"/>
    </source>
</evidence>
<evidence type="ECO:0000256" key="1">
    <source>
        <dbReference type="ARBA" id="ARBA00004141"/>
    </source>
</evidence>
<feature type="transmembrane region" description="Helical" evidence="11">
    <location>
        <begin position="499"/>
        <end position="517"/>
    </location>
</feature>
<evidence type="ECO:0000256" key="11">
    <source>
        <dbReference type="RuleBase" id="RU361221"/>
    </source>
</evidence>
<dbReference type="InterPro" id="IPR014743">
    <property type="entry name" value="Cl-channel_core"/>
</dbReference>